<dbReference type="Proteomes" id="UP000792457">
    <property type="component" value="Unassembled WGS sequence"/>
</dbReference>
<keyword evidence="4" id="KW-1185">Reference proteome</keyword>
<feature type="region of interest" description="Disordered" evidence="1">
    <location>
        <begin position="495"/>
        <end position="521"/>
    </location>
</feature>
<reference evidence="3" key="1">
    <citation type="submission" date="2013-04" db="EMBL/GenBank/DDBJ databases">
        <authorList>
            <person name="Qu J."/>
            <person name="Murali S.C."/>
            <person name="Bandaranaike D."/>
            <person name="Bellair M."/>
            <person name="Blankenburg K."/>
            <person name="Chao H."/>
            <person name="Dinh H."/>
            <person name="Doddapaneni H."/>
            <person name="Downs B."/>
            <person name="Dugan-Rocha S."/>
            <person name="Elkadiri S."/>
            <person name="Gnanaolivu R.D."/>
            <person name="Hernandez B."/>
            <person name="Javaid M."/>
            <person name="Jayaseelan J.C."/>
            <person name="Lee S."/>
            <person name="Li M."/>
            <person name="Ming W."/>
            <person name="Munidasa M."/>
            <person name="Muniz J."/>
            <person name="Nguyen L."/>
            <person name="Ongeri F."/>
            <person name="Osuji N."/>
            <person name="Pu L.-L."/>
            <person name="Puazo M."/>
            <person name="Qu C."/>
            <person name="Quiroz J."/>
            <person name="Raj R."/>
            <person name="Weissenberger G."/>
            <person name="Xin Y."/>
            <person name="Zou X."/>
            <person name="Han Y."/>
            <person name="Richards S."/>
            <person name="Worley K."/>
            <person name="Muzny D."/>
            <person name="Gibbs R."/>
        </authorList>
    </citation>
    <scope>NUCLEOTIDE SEQUENCE</scope>
    <source>
        <strain evidence="3">Sampled in the wild</strain>
    </source>
</reference>
<evidence type="ECO:0000313" key="3">
    <source>
        <dbReference type="EMBL" id="KAG8227830.1"/>
    </source>
</evidence>
<feature type="region of interest" description="Disordered" evidence="1">
    <location>
        <begin position="399"/>
        <end position="430"/>
    </location>
</feature>
<proteinExistence type="predicted"/>
<dbReference type="OrthoDB" id="8183351at2759"/>
<dbReference type="Pfam" id="PF15923">
    <property type="entry name" value="DUF4745"/>
    <property type="match status" value="1"/>
</dbReference>
<feature type="compositionally biased region" description="Pro residues" evidence="1">
    <location>
        <begin position="215"/>
        <end position="224"/>
    </location>
</feature>
<accession>A0A8K0K3V9</accession>
<gene>
    <name evidence="3" type="ORF">J437_LFUL008474</name>
</gene>
<evidence type="ECO:0000313" key="4">
    <source>
        <dbReference type="Proteomes" id="UP000792457"/>
    </source>
</evidence>
<name>A0A8K0K3V9_LADFU</name>
<dbReference type="InterPro" id="IPR031813">
    <property type="entry name" value="DUF4745"/>
</dbReference>
<protein>
    <recommendedName>
        <fullName evidence="2">DUF4745 domain-containing protein</fullName>
    </recommendedName>
</protein>
<sequence length="521" mass="55870">MNVLFEKNKICEMSSVSVKDISECVSVWLSYLQMLNGLCSAGSRLSQGLQLLLGNSQGHSHATPMAAHCRAMWDDLARITAATTASVKSGVVAALQESALRINNSDASKQFEIGDVACASLTTFVNMQHQFCLACCEYLRGVKAPRGIAEPREECVQASCRPPLTPVQSCQQRRWSEEVAPKGRSASVPEADTGPRRWSMPWESGGSQANRLAPSAPPTFPPSLPLISSSGGAQPRELSHRSGSTTPDSMWQGSSLASMEDLQGVIHLLSCQPGTSTASCYVTHLHQPSRHIPGVTLTSCSLNEKDIRSSWDWGLEIFGAPTGSKYPCAEDTSVPADEEPNKLMSGAQNYVTNLLHPTVPNRSTPGMLNLPGLQPWCEGDAGNLPSNVMSSSGWTIASADGGVPSRKSSSSTDSSSTYSKSTGSGSEGESRSHLYCMWKGEAPFIQLTESLVEGDVLSDSVMHACLGNRMSSGKLEEEVNAHMDSQPPLVHTSFGEERISSQEDSFPRSQEGDSLVIKDRT</sequence>
<dbReference type="EMBL" id="KZ308343">
    <property type="protein sequence ID" value="KAG8227830.1"/>
    <property type="molecule type" value="Genomic_DNA"/>
</dbReference>
<feature type="region of interest" description="Disordered" evidence="1">
    <location>
        <begin position="164"/>
        <end position="252"/>
    </location>
</feature>
<comment type="caution">
    <text evidence="3">The sequence shown here is derived from an EMBL/GenBank/DDBJ whole genome shotgun (WGS) entry which is preliminary data.</text>
</comment>
<evidence type="ECO:0000256" key="1">
    <source>
        <dbReference type="SAM" id="MobiDB-lite"/>
    </source>
</evidence>
<feature type="compositionally biased region" description="Polar residues" evidence="1">
    <location>
        <begin position="241"/>
        <end position="252"/>
    </location>
</feature>
<reference evidence="3" key="2">
    <citation type="submission" date="2017-10" db="EMBL/GenBank/DDBJ databases">
        <title>Ladona fulva Genome sequencing and assembly.</title>
        <authorList>
            <person name="Murali S."/>
            <person name="Richards S."/>
            <person name="Bandaranaike D."/>
            <person name="Bellair M."/>
            <person name="Blankenburg K."/>
            <person name="Chao H."/>
            <person name="Dinh H."/>
            <person name="Doddapaneni H."/>
            <person name="Dugan-Rocha S."/>
            <person name="Elkadiri S."/>
            <person name="Gnanaolivu R."/>
            <person name="Hernandez B."/>
            <person name="Skinner E."/>
            <person name="Javaid M."/>
            <person name="Lee S."/>
            <person name="Li M."/>
            <person name="Ming W."/>
            <person name="Munidasa M."/>
            <person name="Muniz J."/>
            <person name="Nguyen L."/>
            <person name="Hughes D."/>
            <person name="Osuji N."/>
            <person name="Pu L.-L."/>
            <person name="Puazo M."/>
            <person name="Qu C."/>
            <person name="Quiroz J."/>
            <person name="Raj R."/>
            <person name="Weissenberger G."/>
            <person name="Xin Y."/>
            <person name="Zou X."/>
            <person name="Han Y."/>
            <person name="Worley K."/>
            <person name="Muzny D."/>
            <person name="Gibbs R."/>
        </authorList>
    </citation>
    <scope>NUCLEOTIDE SEQUENCE</scope>
    <source>
        <strain evidence="3">Sampled in the wild</strain>
    </source>
</reference>
<evidence type="ECO:0000259" key="2">
    <source>
        <dbReference type="Pfam" id="PF15923"/>
    </source>
</evidence>
<dbReference type="AlphaFoldDB" id="A0A8K0K3V9"/>
<feature type="compositionally biased region" description="Low complexity" evidence="1">
    <location>
        <begin position="405"/>
        <end position="424"/>
    </location>
</feature>
<feature type="domain" description="DUF4745" evidence="2">
    <location>
        <begin position="18"/>
        <end position="137"/>
    </location>
</feature>
<organism evidence="3 4">
    <name type="scientific">Ladona fulva</name>
    <name type="common">Scarce chaser dragonfly</name>
    <name type="synonym">Libellula fulva</name>
    <dbReference type="NCBI Taxonomy" id="123851"/>
    <lineage>
        <taxon>Eukaryota</taxon>
        <taxon>Metazoa</taxon>
        <taxon>Ecdysozoa</taxon>
        <taxon>Arthropoda</taxon>
        <taxon>Hexapoda</taxon>
        <taxon>Insecta</taxon>
        <taxon>Pterygota</taxon>
        <taxon>Palaeoptera</taxon>
        <taxon>Odonata</taxon>
        <taxon>Epiprocta</taxon>
        <taxon>Anisoptera</taxon>
        <taxon>Libelluloidea</taxon>
        <taxon>Libellulidae</taxon>
        <taxon>Ladona</taxon>
    </lineage>
</organism>